<feature type="region of interest" description="Disordered" evidence="10">
    <location>
        <begin position="126"/>
        <end position="148"/>
    </location>
</feature>
<comment type="similarity">
    <text evidence="2">Belongs to the SELO family.</text>
</comment>
<evidence type="ECO:0000256" key="3">
    <source>
        <dbReference type="ARBA" id="ARBA00022679"/>
    </source>
</evidence>
<keyword evidence="5" id="KW-0479">Metal-binding</keyword>
<dbReference type="PANTHER" id="PTHR32057:SF14">
    <property type="entry name" value="PROTEIN ADENYLYLTRANSFERASE SELO, MITOCHONDRIAL"/>
    <property type="match status" value="1"/>
</dbReference>
<comment type="cofactor">
    <cofactor evidence="1">
        <name>Mg(2+)</name>
        <dbReference type="ChEBI" id="CHEBI:18420"/>
    </cofactor>
</comment>
<dbReference type="PANTHER" id="PTHR32057">
    <property type="entry name" value="PROTEIN ADENYLYLTRANSFERASE SELO, MITOCHONDRIAL"/>
    <property type="match status" value="1"/>
</dbReference>
<keyword evidence="3" id="KW-0808">Transferase</keyword>
<dbReference type="Pfam" id="PF02696">
    <property type="entry name" value="SelO"/>
    <property type="match status" value="1"/>
</dbReference>
<evidence type="ECO:0000256" key="2">
    <source>
        <dbReference type="ARBA" id="ARBA00009747"/>
    </source>
</evidence>
<gene>
    <name evidence="11" type="ORF">FA10DRAFT_220739</name>
</gene>
<dbReference type="GO" id="GO:0005524">
    <property type="term" value="F:ATP binding"/>
    <property type="evidence" value="ECO:0007669"/>
    <property type="project" value="UniProtKB-KW"/>
</dbReference>
<evidence type="ECO:0000256" key="4">
    <source>
        <dbReference type="ARBA" id="ARBA00022695"/>
    </source>
</evidence>
<evidence type="ECO:0000256" key="8">
    <source>
        <dbReference type="ARBA" id="ARBA00022842"/>
    </source>
</evidence>
<protein>
    <recommendedName>
        <fullName evidence="9">Selenoprotein O</fullName>
    </recommendedName>
</protein>
<feature type="non-terminal residue" evidence="11">
    <location>
        <position position="638"/>
    </location>
</feature>
<accession>A0A316YPK0</accession>
<dbReference type="AlphaFoldDB" id="A0A316YPK0"/>
<evidence type="ECO:0000256" key="1">
    <source>
        <dbReference type="ARBA" id="ARBA00001946"/>
    </source>
</evidence>
<dbReference type="InParanoid" id="A0A316YPK0"/>
<feature type="region of interest" description="Disordered" evidence="10">
    <location>
        <begin position="70"/>
        <end position="98"/>
    </location>
</feature>
<keyword evidence="8" id="KW-0460">Magnesium</keyword>
<keyword evidence="7" id="KW-0067">ATP-binding</keyword>
<dbReference type="STRING" id="215250.A0A316YPK0"/>
<evidence type="ECO:0000256" key="6">
    <source>
        <dbReference type="ARBA" id="ARBA00022741"/>
    </source>
</evidence>
<dbReference type="Proteomes" id="UP000245768">
    <property type="component" value="Unassembled WGS sequence"/>
</dbReference>
<evidence type="ECO:0000256" key="7">
    <source>
        <dbReference type="ARBA" id="ARBA00022840"/>
    </source>
</evidence>
<evidence type="ECO:0000256" key="5">
    <source>
        <dbReference type="ARBA" id="ARBA00022723"/>
    </source>
</evidence>
<feature type="compositionally biased region" description="Basic and acidic residues" evidence="10">
    <location>
        <begin position="79"/>
        <end position="98"/>
    </location>
</feature>
<feature type="non-terminal residue" evidence="11">
    <location>
        <position position="1"/>
    </location>
</feature>
<evidence type="ECO:0000256" key="10">
    <source>
        <dbReference type="SAM" id="MobiDB-lite"/>
    </source>
</evidence>
<name>A0A316YPK0_9BASI</name>
<keyword evidence="12" id="KW-1185">Reference proteome</keyword>
<dbReference type="GO" id="GO:0070733">
    <property type="term" value="F:AMPylase activity"/>
    <property type="evidence" value="ECO:0007669"/>
    <property type="project" value="TreeGrafter"/>
</dbReference>
<dbReference type="EMBL" id="KZ819635">
    <property type="protein sequence ID" value="PWN91161.1"/>
    <property type="molecule type" value="Genomic_DNA"/>
</dbReference>
<reference evidence="11 12" key="1">
    <citation type="journal article" date="2018" name="Mol. Biol. Evol.">
        <title>Broad Genomic Sampling Reveals a Smut Pathogenic Ancestry of the Fungal Clade Ustilaginomycotina.</title>
        <authorList>
            <person name="Kijpornyongpan T."/>
            <person name="Mondo S.J."/>
            <person name="Barry K."/>
            <person name="Sandor L."/>
            <person name="Lee J."/>
            <person name="Lipzen A."/>
            <person name="Pangilinan J."/>
            <person name="LaButti K."/>
            <person name="Hainaut M."/>
            <person name="Henrissat B."/>
            <person name="Grigoriev I.V."/>
            <person name="Spatafora J.W."/>
            <person name="Aime M.C."/>
        </authorList>
    </citation>
    <scope>NUCLEOTIDE SEQUENCE [LARGE SCALE GENOMIC DNA]</scope>
    <source>
        <strain evidence="11 12">MCA 4198</strain>
    </source>
</reference>
<keyword evidence="6" id="KW-0547">Nucleotide-binding</keyword>
<dbReference type="RefSeq" id="XP_025378359.1">
    <property type="nucleotide sequence ID" value="XM_025518547.1"/>
</dbReference>
<organism evidence="11 12">
    <name type="scientific">Acaromyces ingoldii</name>
    <dbReference type="NCBI Taxonomy" id="215250"/>
    <lineage>
        <taxon>Eukaryota</taxon>
        <taxon>Fungi</taxon>
        <taxon>Dikarya</taxon>
        <taxon>Basidiomycota</taxon>
        <taxon>Ustilaginomycotina</taxon>
        <taxon>Exobasidiomycetes</taxon>
        <taxon>Exobasidiales</taxon>
        <taxon>Cryptobasidiaceae</taxon>
        <taxon>Acaromyces</taxon>
    </lineage>
</organism>
<proteinExistence type="inferred from homology"/>
<keyword evidence="4" id="KW-0548">Nucleotidyltransferase</keyword>
<sequence length="638" mass="70373">ILALPLVAPRNRLTASLLADPLTPHPAALLSVPASSPSLLRRSRGVGEGAHFTYVSPLTLEFPYDLKPDAEQQKEEEEREKQLDSEEGKAEEEMTAEERQERAMKRAREGMERVERLMRPLEIHPDDVQSKSTDNENDGLQGFLPKGRKTQTYPSARLLALSTACIDDCLPALDTGDASAWIKAHNGQDGPSCYSSGPMAKAPETAAERARYELSDYLSGRLIGARLPAPANLAHVDEGAELGVAEAKHQRIVRLGQDHQEPAVERYDRRMAELSKRAEEDGVWQGYAPWANAYSGHQFGVWAGQLGDGRAVSLMEALDTTTGHRWEVQLKGAGRTPYSRFADGLATLGSSVREFLASEHLAALGIPTSRALAVTSLPDLPVVRERRNAAAVCTRLAPIWTRIGSFEHHAERKEWESARLLAEFVARQGYGWPLSSSSEEGKASFVGNLVLECARRNAAMIAKWQALGFMHGVMNTDNISLLGITIDFGPYAMMDLFDQSQICNKSDGEGRYTYKMQPTMGLYALEKLLDAVAPLVGYEREHGHAPAPGVLVRATGEQIAAWGAKGQELREELKTTYMATTLEAWKHAWLHRLGLDALPSSEQQQQRDDREELIDPLLAVLEECDFSTTLRRLCAFAA</sequence>
<evidence type="ECO:0000256" key="9">
    <source>
        <dbReference type="ARBA" id="ARBA00031547"/>
    </source>
</evidence>
<dbReference type="InterPro" id="IPR003846">
    <property type="entry name" value="SelO"/>
</dbReference>
<dbReference type="OrthoDB" id="10254721at2759"/>
<dbReference type="GO" id="GO:0005739">
    <property type="term" value="C:mitochondrion"/>
    <property type="evidence" value="ECO:0007669"/>
    <property type="project" value="TreeGrafter"/>
</dbReference>
<dbReference type="GeneID" id="37040463"/>
<evidence type="ECO:0000313" key="12">
    <source>
        <dbReference type="Proteomes" id="UP000245768"/>
    </source>
</evidence>
<evidence type="ECO:0000313" key="11">
    <source>
        <dbReference type="EMBL" id="PWN91161.1"/>
    </source>
</evidence>
<dbReference type="GO" id="GO:0046872">
    <property type="term" value="F:metal ion binding"/>
    <property type="evidence" value="ECO:0007669"/>
    <property type="project" value="UniProtKB-KW"/>
</dbReference>